<dbReference type="RefSeq" id="WP_076464077.1">
    <property type="nucleotide sequence ID" value="NZ_FTMN01000007.1"/>
</dbReference>
<dbReference type="Gene3D" id="3.20.20.450">
    <property type="entry name" value="EAL domain"/>
    <property type="match status" value="1"/>
</dbReference>
<keyword evidence="7" id="KW-1185">Reference proteome</keyword>
<dbReference type="InterPro" id="IPR001789">
    <property type="entry name" value="Sig_transdc_resp-reg_receiver"/>
</dbReference>
<dbReference type="InterPro" id="IPR058245">
    <property type="entry name" value="NreC/VraR/RcsB-like_REC"/>
</dbReference>
<dbReference type="Gene3D" id="3.30.70.270">
    <property type="match status" value="1"/>
</dbReference>
<dbReference type="InterPro" id="IPR035919">
    <property type="entry name" value="EAL_sf"/>
</dbReference>
<dbReference type="Pfam" id="PF00563">
    <property type="entry name" value="EAL"/>
    <property type="match status" value="1"/>
</dbReference>
<dbReference type="CDD" id="cd01949">
    <property type="entry name" value="GGDEF"/>
    <property type="match status" value="1"/>
</dbReference>
<dbReference type="InterPro" id="IPR001633">
    <property type="entry name" value="EAL_dom"/>
</dbReference>
<dbReference type="PANTHER" id="PTHR44757">
    <property type="entry name" value="DIGUANYLATE CYCLASE DGCP"/>
    <property type="match status" value="1"/>
</dbReference>
<reference evidence="6 7" key="1">
    <citation type="submission" date="2017-01" db="EMBL/GenBank/DDBJ databases">
        <authorList>
            <person name="Mah S.A."/>
            <person name="Swanson W.J."/>
            <person name="Moy G.W."/>
            <person name="Vacquier V.D."/>
        </authorList>
    </citation>
    <scope>NUCLEOTIDE SEQUENCE [LARGE SCALE GENOMIC DNA]</scope>
    <source>
        <strain evidence="6 7">DSM 7027</strain>
    </source>
</reference>
<feature type="modified residue" description="4-aspartylphosphate" evidence="2">
    <location>
        <position position="54"/>
    </location>
</feature>
<feature type="domain" description="Response regulatory" evidence="3">
    <location>
        <begin position="2"/>
        <end position="120"/>
    </location>
</feature>
<dbReference type="PROSITE" id="PS50883">
    <property type="entry name" value="EAL"/>
    <property type="match status" value="1"/>
</dbReference>
<dbReference type="EMBL" id="FTMN01000007">
    <property type="protein sequence ID" value="SIQ68415.1"/>
    <property type="molecule type" value="Genomic_DNA"/>
</dbReference>
<dbReference type="PROSITE" id="PS50110">
    <property type="entry name" value="RESPONSE_REGULATORY"/>
    <property type="match status" value="1"/>
</dbReference>
<dbReference type="SUPFAM" id="SSF55073">
    <property type="entry name" value="Nucleotide cyclase"/>
    <property type="match status" value="1"/>
</dbReference>
<dbReference type="InterPro" id="IPR000160">
    <property type="entry name" value="GGDEF_dom"/>
</dbReference>
<dbReference type="SUPFAM" id="SSF141868">
    <property type="entry name" value="EAL domain-like"/>
    <property type="match status" value="1"/>
</dbReference>
<dbReference type="STRING" id="49186.SAMN05421647_107189"/>
<dbReference type="SMART" id="SM00052">
    <property type="entry name" value="EAL"/>
    <property type="match status" value="1"/>
</dbReference>
<dbReference type="GO" id="GO:0000160">
    <property type="term" value="P:phosphorelay signal transduction system"/>
    <property type="evidence" value="ECO:0007669"/>
    <property type="project" value="InterPro"/>
</dbReference>
<gene>
    <name evidence="6" type="ORF">SAMN05421647_107189</name>
</gene>
<organism evidence="6 7">
    <name type="scientific">Marinobacterium stanieri</name>
    <dbReference type="NCBI Taxonomy" id="49186"/>
    <lineage>
        <taxon>Bacteria</taxon>
        <taxon>Pseudomonadati</taxon>
        <taxon>Pseudomonadota</taxon>
        <taxon>Gammaproteobacteria</taxon>
        <taxon>Oceanospirillales</taxon>
        <taxon>Oceanospirillaceae</taxon>
        <taxon>Marinobacterium</taxon>
    </lineage>
</organism>
<name>A0A1N6US09_9GAMM</name>
<dbReference type="SMART" id="SM00448">
    <property type="entry name" value="REC"/>
    <property type="match status" value="1"/>
</dbReference>
<comment type="cofactor">
    <cofactor evidence="1">
        <name>Mg(2+)</name>
        <dbReference type="ChEBI" id="CHEBI:18420"/>
    </cofactor>
</comment>
<dbReference type="InterPro" id="IPR029787">
    <property type="entry name" value="Nucleotide_cyclase"/>
</dbReference>
<dbReference type="CDD" id="cd01948">
    <property type="entry name" value="EAL"/>
    <property type="match status" value="1"/>
</dbReference>
<dbReference type="PANTHER" id="PTHR44757:SF2">
    <property type="entry name" value="BIOFILM ARCHITECTURE MAINTENANCE PROTEIN MBAA"/>
    <property type="match status" value="1"/>
</dbReference>
<dbReference type="NCBIfam" id="TIGR00254">
    <property type="entry name" value="GGDEF"/>
    <property type="match status" value="1"/>
</dbReference>
<dbReference type="GO" id="GO:0003824">
    <property type="term" value="F:catalytic activity"/>
    <property type="evidence" value="ECO:0007669"/>
    <property type="project" value="UniProtKB-ARBA"/>
</dbReference>
<dbReference type="InterPro" id="IPR052155">
    <property type="entry name" value="Biofilm_reg_signaling"/>
</dbReference>
<proteinExistence type="predicted"/>
<evidence type="ECO:0000256" key="2">
    <source>
        <dbReference type="PROSITE-ProRule" id="PRU00169"/>
    </source>
</evidence>
<dbReference type="Proteomes" id="UP000186895">
    <property type="component" value="Unassembled WGS sequence"/>
</dbReference>
<dbReference type="AlphaFoldDB" id="A0A1N6US09"/>
<feature type="domain" description="EAL" evidence="4">
    <location>
        <begin position="313"/>
        <end position="565"/>
    </location>
</feature>
<evidence type="ECO:0000259" key="4">
    <source>
        <dbReference type="PROSITE" id="PS50883"/>
    </source>
</evidence>
<dbReference type="SMART" id="SM00267">
    <property type="entry name" value="GGDEF"/>
    <property type="match status" value="1"/>
</dbReference>
<dbReference type="FunFam" id="3.30.70.270:FF:000001">
    <property type="entry name" value="Diguanylate cyclase domain protein"/>
    <property type="match status" value="1"/>
</dbReference>
<accession>A0A1N6US09</accession>
<evidence type="ECO:0000259" key="5">
    <source>
        <dbReference type="PROSITE" id="PS50887"/>
    </source>
</evidence>
<protein>
    <submittedName>
        <fullName evidence="6">Response regulator receiver modulated diguanylate cyclase/phosphodiesterase</fullName>
    </submittedName>
</protein>
<dbReference type="InterPro" id="IPR043128">
    <property type="entry name" value="Rev_trsase/Diguanyl_cyclase"/>
</dbReference>
<dbReference type="Gene3D" id="3.40.50.2300">
    <property type="match status" value="1"/>
</dbReference>
<dbReference type="PROSITE" id="PS50887">
    <property type="entry name" value="GGDEF"/>
    <property type="match status" value="1"/>
</dbReference>
<sequence length="565" mass="63767">MNVLIIDDDAVDRISTTRILQQSELPIGAIHQAGTGDEGIRMAVEKRYDMILLDYKLPPTNGIEVLRELRGSSDFSTAIVMLSHSNDDELALRCIEAGAQDFIMKSEVTALRLKRALLISSERHFLEEKVLEGHNELRRLAEQDSLTGLSNRYFFDESLKDAIPQAERSNKTLALIFIDLDNFKSINDTMGHLAGDNYLLAVAKRLEKSIRKGDRLSRLGGDEFAILANQIAEPYQIRLLVEKIFSNFSEPTFIEGQPVDISASIGVATYPECGTTAVELMKSADVAMYRAKENGRNQVQYYSRDFHEKIESRINLERDLKNAIQNNELVLYYQPQINTNDHSLAGVEALIRWNHPQLGLVPPDQFISIAEECDLINSIGRWVLDSACEQFSTWVRSYPDMDIVFSIAVNISAKQLRDKGLVEYLQQCIDNYNIPASRLEIELTESSLESSLVALDMLNALSASGIKLALDDFGTGYSSLSHLDDFPFDILKIDKKFIMSIEREEQAKLLKAVTNFAHSMDYETVAEGVETELQLEICKKLGINRLQGFYFSKPIPANEIEKAWF</sequence>
<dbReference type="Pfam" id="PF00072">
    <property type="entry name" value="Response_reg"/>
    <property type="match status" value="1"/>
</dbReference>
<evidence type="ECO:0000259" key="3">
    <source>
        <dbReference type="PROSITE" id="PS50110"/>
    </source>
</evidence>
<dbReference type="InterPro" id="IPR011006">
    <property type="entry name" value="CheY-like_superfamily"/>
</dbReference>
<evidence type="ECO:0000313" key="7">
    <source>
        <dbReference type="Proteomes" id="UP000186895"/>
    </source>
</evidence>
<dbReference type="SUPFAM" id="SSF52172">
    <property type="entry name" value="CheY-like"/>
    <property type="match status" value="1"/>
</dbReference>
<evidence type="ECO:0000313" key="6">
    <source>
        <dbReference type="EMBL" id="SIQ68415.1"/>
    </source>
</evidence>
<feature type="domain" description="GGDEF" evidence="5">
    <location>
        <begin position="171"/>
        <end position="304"/>
    </location>
</feature>
<dbReference type="CDD" id="cd17535">
    <property type="entry name" value="REC_NarL-like"/>
    <property type="match status" value="1"/>
</dbReference>
<dbReference type="Pfam" id="PF00990">
    <property type="entry name" value="GGDEF"/>
    <property type="match status" value="1"/>
</dbReference>
<evidence type="ECO:0000256" key="1">
    <source>
        <dbReference type="ARBA" id="ARBA00001946"/>
    </source>
</evidence>
<keyword evidence="2" id="KW-0597">Phosphoprotein</keyword>